<evidence type="ECO:0000313" key="2">
    <source>
        <dbReference type="EMBL" id="CAG8508946.1"/>
    </source>
</evidence>
<feature type="transmembrane region" description="Helical" evidence="1">
    <location>
        <begin position="26"/>
        <end position="45"/>
    </location>
</feature>
<reference evidence="2" key="1">
    <citation type="submission" date="2021-06" db="EMBL/GenBank/DDBJ databases">
        <authorList>
            <person name="Kallberg Y."/>
            <person name="Tangrot J."/>
            <person name="Rosling A."/>
        </authorList>
    </citation>
    <scope>NUCLEOTIDE SEQUENCE</scope>
    <source>
        <strain evidence="2">87-6 pot B 2015</strain>
    </source>
</reference>
<dbReference type="AlphaFoldDB" id="A0A9N9F4D7"/>
<keyword evidence="1" id="KW-1133">Transmembrane helix</keyword>
<accession>A0A9N9F4D7</accession>
<name>A0A9N9F4D7_FUNMO</name>
<evidence type="ECO:0000256" key="1">
    <source>
        <dbReference type="SAM" id="Phobius"/>
    </source>
</evidence>
<proteinExistence type="predicted"/>
<dbReference type="Proteomes" id="UP000789375">
    <property type="component" value="Unassembled WGS sequence"/>
</dbReference>
<keyword evidence="1" id="KW-0472">Membrane</keyword>
<keyword evidence="3" id="KW-1185">Reference proteome</keyword>
<dbReference type="EMBL" id="CAJVPP010000744">
    <property type="protein sequence ID" value="CAG8508946.1"/>
    <property type="molecule type" value="Genomic_DNA"/>
</dbReference>
<keyword evidence="1" id="KW-0812">Transmembrane</keyword>
<evidence type="ECO:0000313" key="3">
    <source>
        <dbReference type="Proteomes" id="UP000789375"/>
    </source>
</evidence>
<organism evidence="2 3">
    <name type="scientific">Funneliformis mosseae</name>
    <name type="common">Endomycorrhizal fungus</name>
    <name type="synonym">Glomus mosseae</name>
    <dbReference type="NCBI Taxonomy" id="27381"/>
    <lineage>
        <taxon>Eukaryota</taxon>
        <taxon>Fungi</taxon>
        <taxon>Fungi incertae sedis</taxon>
        <taxon>Mucoromycota</taxon>
        <taxon>Glomeromycotina</taxon>
        <taxon>Glomeromycetes</taxon>
        <taxon>Glomerales</taxon>
        <taxon>Glomeraceae</taxon>
        <taxon>Funneliformis</taxon>
    </lineage>
</organism>
<gene>
    <name evidence="2" type="ORF">FMOSSE_LOCUS4434</name>
</gene>
<protein>
    <submittedName>
        <fullName evidence="2">12721_t:CDS:1</fullName>
    </submittedName>
</protein>
<sequence>MSSTPQSSPIIIVKNNSNGEFGTIKIALASIGGTLGAVIIIVWNVKRKDNSLRYINEEHTLPGNVVEHNSRFDF</sequence>
<comment type="caution">
    <text evidence="2">The sequence shown here is derived from an EMBL/GenBank/DDBJ whole genome shotgun (WGS) entry which is preliminary data.</text>
</comment>